<comment type="similarity">
    <text evidence="1 3">Belongs to the short-chain dehydrogenases/reductases (SDR) family.</text>
</comment>
<name>A0A1L9Q3C5_ASPVE</name>
<protein>
    <submittedName>
        <fullName evidence="5">Uncharacterized protein</fullName>
    </submittedName>
</protein>
<dbReference type="RefSeq" id="XP_040674026.1">
    <property type="nucleotide sequence ID" value="XM_040811888.1"/>
</dbReference>
<feature type="transmembrane region" description="Helical" evidence="4">
    <location>
        <begin position="12"/>
        <end position="33"/>
    </location>
</feature>
<sequence length="303" mass="33080">MSNTSVSAPRPLVWLITGCTSGFGQLFVSAILARGDKVIATARNTSSLEEYANSQNIRLLQLDVTDPQDALDSKAAAATEYFGKIDVLVNNAGYVLSGVWEEVSHEELLHQFRTNFFGHINVTRAFLPHMRLRQSGTIVFMSSIAGWLGVAAGGPYSASKFALEGAVESLEKEILPFGINVHLIELGQFRTNILDGGRRRIARQSPAIDDYNPAVKVLADRHAETNGKQPGDPTQAVERILDVVRGEGSMAGVESIPLRVVLGSDAQSIIRNKCLEMLGQLDRFSEFSRSTDFPDAAEVKDYK</sequence>
<evidence type="ECO:0000313" key="6">
    <source>
        <dbReference type="Proteomes" id="UP000184073"/>
    </source>
</evidence>
<dbReference type="AlphaFoldDB" id="A0A1L9Q3C5"/>
<dbReference type="GeneID" id="63727399"/>
<keyword evidence="4" id="KW-0812">Transmembrane</keyword>
<proteinExistence type="inferred from homology"/>
<dbReference type="OrthoDB" id="1274115at2759"/>
<dbReference type="EMBL" id="KV878139">
    <property type="protein sequence ID" value="OJJ08264.1"/>
    <property type="molecule type" value="Genomic_DNA"/>
</dbReference>
<dbReference type="SUPFAM" id="SSF51735">
    <property type="entry name" value="NAD(P)-binding Rossmann-fold domains"/>
    <property type="match status" value="1"/>
</dbReference>
<dbReference type="PRINTS" id="PR00080">
    <property type="entry name" value="SDRFAMILY"/>
</dbReference>
<gene>
    <name evidence="5" type="ORF">ASPVEDRAFT_392825</name>
</gene>
<accession>A0A1L9Q3C5</accession>
<dbReference type="InterPro" id="IPR002347">
    <property type="entry name" value="SDR_fam"/>
</dbReference>
<dbReference type="Proteomes" id="UP000184073">
    <property type="component" value="Unassembled WGS sequence"/>
</dbReference>
<dbReference type="PRINTS" id="PR00081">
    <property type="entry name" value="GDHRDH"/>
</dbReference>
<evidence type="ECO:0000256" key="4">
    <source>
        <dbReference type="SAM" id="Phobius"/>
    </source>
</evidence>
<reference evidence="6" key="1">
    <citation type="journal article" date="2017" name="Genome Biol.">
        <title>Comparative genomics reveals high biological diversity and specific adaptations in the industrially and medically important fungal genus Aspergillus.</title>
        <authorList>
            <person name="de Vries R.P."/>
            <person name="Riley R."/>
            <person name="Wiebenga A."/>
            <person name="Aguilar-Osorio G."/>
            <person name="Amillis S."/>
            <person name="Uchima C.A."/>
            <person name="Anderluh G."/>
            <person name="Asadollahi M."/>
            <person name="Askin M."/>
            <person name="Barry K."/>
            <person name="Battaglia E."/>
            <person name="Bayram O."/>
            <person name="Benocci T."/>
            <person name="Braus-Stromeyer S.A."/>
            <person name="Caldana C."/>
            <person name="Canovas D."/>
            <person name="Cerqueira G.C."/>
            <person name="Chen F."/>
            <person name="Chen W."/>
            <person name="Choi C."/>
            <person name="Clum A."/>
            <person name="Dos Santos R.A."/>
            <person name="Damasio A.R."/>
            <person name="Diallinas G."/>
            <person name="Emri T."/>
            <person name="Fekete E."/>
            <person name="Flipphi M."/>
            <person name="Freyberg S."/>
            <person name="Gallo A."/>
            <person name="Gournas C."/>
            <person name="Habgood R."/>
            <person name="Hainaut M."/>
            <person name="Harispe M.L."/>
            <person name="Henrissat B."/>
            <person name="Hilden K.S."/>
            <person name="Hope R."/>
            <person name="Hossain A."/>
            <person name="Karabika E."/>
            <person name="Karaffa L."/>
            <person name="Karanyi Z."/>
            <person name="Krasevec N."/>
            <person name="Kuo A."/>
            <person name="Kusch H."/>
            <person name="LaButti K."/>
            <person name="Lagendijk E.L."/>
            <person name="Lapidus A."/>
            <person name="Levasseur A."/>
            <person name="Lindquist E."/>
            <person name="Lipzen A."/>
            <person name="Logrieco A.F."/>
            <person name="MacCabe A."/>
            <person name="Maekelae M.R."/>
            <person name="Malavazi I."/>
            <person name="Melin P."/>
            <person name="Meyer V."/>
            <person name="Mielnichuk N."/>
            <person name="Miskei M."/>
            <person name="Molnar A.P."/>
            <person name="Mule G."/>
            <person name="Ngan C.Y."/>
            <person name="Orejas M."/>
            <person name="Orosz E."/>
            <person name="Ouedraogo J.P."/>
            <person name="Overkamp K.M."/>
            <person name="Park H.-S."/>
            <person name="Perrone G."/>
            <person name="Piumi F."/>
            <person name="Punt P.J."/>
            <person name="Ram A.F."/>
            <person name="Ramon A."/>
            <person name="Rauscher S."/>
            <person name="Record E."/>
            <person name="Riano-Pachon D.M."/>
            <person name="Robert V."/>
            <person name="Roehrig J."/>
            <person name="Ruller R."/>
            <person name="Salamov A."/>
            <person name="Salih N.S."/>
            <person name="Samson R.A."/>
            <person name="Sandor E."/>
            <person name="Sanguinetti M."/>
            <person name="Schuetze T."/>
            <person name="Sepcic K."/>
            <person name="Shelest E."/>
            <person name="Sherlock G."/>
            <person name="Sophianopoulou V."/>
            <person name="Squina F.M."/>
            <person name="Sun H."/>
            <person name="Susca A."/>
            <person name="Todd R.B."/>
            <person name="Tsang A."/>
            <person name="Unkles S.E."/>
            <person name="van de Wiele N."/>
            <person name="van Rossen-Uffink D."/>
            <person name="Oliveira J.V."/>
            <person name="Vesth T.C."/>
            <person name="Visser J."/>
            <person name="Yu J.-H."/>
            <person name="Zhou M."/>
            <person name="Andersen M.R."/>
            <person name="Archer D.B."/>
            <person name="Baker S.E."/>
            <person name="Benoit I."/>
            <person name="Brakhage A.A."/>
            <person name="Braus G.H."/>
            <person name="Fischer R."/>
            <person name="Frisvad J.C."/>
            <person name="Goldman G.H."/>
            <person name="Houbraken J."/>
            <person name="Oakley B."/>
            <person name="Pocsi I."/>
            <person name="Scazzocchio C."/>
            <person name="Seiboth B."/>
            <person name="vanKuyk P.A."/>
            <person name="Wortman J."/>
            <person name="Dyer P.S."/>
            <person name="Grigoriev I.V."/>
        </authorList>
    </citation>
    <scope>NUCLEOTIDE SEQUENCE [LARGE SCALE GENOMIC DNA]</scope>
    <source>
        <strain evidence="6">CBS 583.65</strain>
    </source>
</reference>
<evidence type="ECO:0000256" key="2">
    <source>
        <dbReference type="ARBA" id="ARBA00023002"/>
    </source>
</evidence>
<dbReference type="InterPro" id="IPR051911">
    <property type="entry name" value="SDR_oxidoreductase"/>
</dbReference>
<dbReference type="PANTHER" id="PTHR43976">
    <property type="entry name" value="SHORT CHAIN DEHYDROGENASE"/>
    <property type="match status" value="1"/>
</dbReference>
<evidence type="ECO:0000256" key="3">
    <source>
        <dbReference type="RuleBase" id="RU000363"/>
    </source>
</evidence>
<organism evidence="5 6">
    <name type="scientific">Aspergillus versicolor CBS 583.65</name>
    <dbReference type="NCBI Taxonomy" id="1036611"/>
    <lineage>
        <taxon>Eukaryota</taxon>
        <taxon>Fungi</taxon>
        <taxon>Dikarya</taxon>
        <taxon>Ascomycota</taxon>
        <taxon>Pezizomycotina</taxon>
        <taxon>Eurotiomycetes</taxon>
        <taxon>Eurotiomycetidae</taxon>
        <taxon>Eurotiales</taxon>
        <taxon>Aspergillaceae</taxon>
        <taxon>Aspergillus</taxon>
        <taxon>Aspergillus subgen. Nidulantes</taxon>
    </lineage>
</organism>
<keyword evidence="2" id="KW-0560">Oxidoreductase</keyword>
<dbReference type="Pfam" id="PF00106">
    <property type="entry name" value="adh_short"/>
    <property type="match status" value="1"/>
</dbReference>
<dbReference type="CDD" id="cd05374">
    <property type="entry name" value="17beta-HSD-like_SDR_c"/>
    <property type="match status" value="1"/>
</dbReference>
<evidence type="ECO:0000256" key="1">
    <source>
        <dbReference type="ARBA" id="ARBA00006484"/>
    </source>
</evidence>
<dbReference type="PANTHER" id="PTHR43976:SF16">
    <property type="entry name" value="SHORT-CHAIN DEHYDROGENASE_REDUCTASE FAMILY PROTEIN"/>
    <property type="match status" value="1"/>
</dbReference>
<dbReference type="STRING" id="1036611.A0A1L9Q3C5"/>
<keyword evidence="6" id="KW-1185">Reference proteome</keyword>
<keyword evidence="4" id="KW-1133">Transmembrane helix</keyword>
<dbReference type="VEuPathDB" id="FungiDB:ASPVEDRAFT_392825"/>
<dbReference type="GO" id="GO:0016491">
    <property type="term" value="F:oxidoreductase activity"/>
    <property type="evidence" value="ECO:0007669"/>
    <property type="project" value="UniProtKB-KW"/>
</dbReference>
<dbReference type="InterPro" id="IPR036291">
    <property type="entry name" value="NAD(P)-bd_dom_sf"/>
</dbReference>
<dbReference type="Gene3D" id="3.40.50.720">
    <property type="entry name" value="NAD(P)-binding Rossmann-like Domain"/>
    <property type="match status" value="1"/>
</dbReference>
<evidence type="ECO:0000313" key="5">
    <source>
        <dbReference type="EMBL" id="OJJ08264.1"/>
    </source>
</evidence>
<keyword evidence="4" id="KW-0472">Membrane</keyword>